<evidence type="ECO:0000259" key="4">
    <source>
        <dbReference type="SMART" id="SM00738"/>
    </source>
</evidence>
<keyword evidence="3" id="KW-0804">Transcription</keyword>
<comment type="caution">
    <text evidence="5">The sequence shown here is derived from an EMBL/GenBank/DDBJ whole genome shotgun (WGS) entry which is preliminary data.</text>
</comment>
<accession>A0ABW5IPF5</accession>
<name>A0ABW5IPF5_9BACT</name>
<dbReference type="Gene3D" id="3.30.70.940">
    <property type="entry name" value="NusG, N-terminal domain"/>
    <property type="match status" value="1"/>
</dbReference>
<evidence type="ECO:0000313" key="6">
    <source>
        <dbReference type="Proteomes" id="UP001597544"/>
    </source>
</evidence>
<dbReference type="EMBL" id="JBHULU010000021">
    <property type="protein sequence ID" value="MFD2515183.1"/>
    <property type="molecule type" value="Genomic_DNA"/>
</dbReference>
<sequence>MSEKWYAVYTKPRWEKKVAESLAKRSFVCYCPLNKVVRQWSDRKKTVLVPLFNSYVFVFLTKQQIGELKKIDGILQVVTWLGQPAVIKDEEIATIKRFLNEYENIQVEKTTININDSIKITNGLLTDTEGTVVATKNNMIKVALPSLGYTLFAEVDRINIKKVTAEI</sequence>
<dbReference type="InterPro" id="IPR006645">
    <property type="entry name" value="NGN-like_dom"/>
</dbReference>
<dbReference type="PANTHER" id="PTHR30265:SF4">
    <property type="entry name" value="KOW MOTIF FAMILY PROTEIN, EXPRESSED"/>
    <property type="match status" value="1"/>
</dbReference>
<keyword evidence="2" id="KW-0805">Transcription regulation</keyword>
<dbReference type="RefSeq" id="WP_377509396.1">
    <property type="nucleotide sequence ID" value="NZ_JBHULU010000021.1"/>
</dbReference>
<keyword evidence="1" id="KW-0889">Transcription antitermination</keyword>
<dbReference type="SUPFAM" id="SSF82679">
    <property type="entry name" value="N-utilization substance G protein NusG, N-terminal domain"/>
    <property type="match status" value="1"/>
</dbReference>
<feature type="domain" description="NusG-like N-terminal" evidence="4">
    <location>
        <begin position="2"/>
        <end position="99"/>
    </location>
</feature>
<evidence type="ECO:0000313" key="5">
    <source>
        <dbReference type="EMBL" id="MFD2515183.1"/>
    </source>
</evidence>
<protein>
    <submittedName>
        <fullName evidence="5">UpxY family transcription antiterminator</fullName>
    </submittedName>
</protein>
<dbReference type="CDD" id="cd09895">
    <property type="entry name" value="NGN_SP_UpxY"/>
    <property type="match status" value="1"/>
</dbReference>
<evidence type="ECO:0000256" key="3">
    <source>
        <dbReference type="ARBA" id="ARBA00023163"/>
    </source>
</evidence>
<dbReference type="NCBIfam" id="NF033644">
    <property type="entry name" value="antiterm_UpxY"/>
    <property type="match status" value="1"/>
</dbReference>
<dbReference type="SMART" id="SM00738">
    <property type="entry name" value="NGN"/>
    <property type="match status" value="1"/>
</dbReference>
<dbReference type="PANTHER" id="PTHR30265">
    <property type="entry name" value="RHO-INTERACTING TRANSCRIPTION TERMINATION FACTOR NUSG"/>
    <property type="match status" value="1"/>
</dbReference>
<evidence type="ECO:0000256" key="2">
    <source>
        <dbReference type="ARBA" id="ARBA00023015"/>
    </source>
</evidence>
<organism evidence="5 6">
    <name type="scientific">Pontibacter locisalis</name>
    <dbReference type="NCBI Taxonomy" id="1719035"/>
    <lineage>
        <taxon>Bacteria</taxon>
        <taxon>Pseudomonadati</taxon>
        <taxon>Bacteroidota</taxon>
        <taxon>Cytophagia</taxon>
        <taxon>Cytophagales</taxon>
        <taxon>Hymenobacteraceae</taxon>
        <taxon>Pontibacter</taxon>
    </lineage>
</organism>
<proteinExistence type="predicted"/>
<reference evidence="6" key="1">
    <citation type="journal article" date="2019" name="Int. J. Syst. Evol. Microbiol.">
        <title>The Global Catalogue of Microorganisms (GCM) 10K type strain sequencing project: providing services to taxonomists for standard genome sequencing and annotation.</title>
        <authorList>
            <consortium name="The Broad Institute Genomics Platform"/>
            <consortium name="The Broad Institute Genome Sequencing Center for Infectious Disease"/>
            <person name="Wu L."/>
            <person name="Ma J."/>
        </authorList>
    </citation>
    <scope>NUCLEOTIDE SEQUENCE [LARGE SCALE GENOMIC DNA]</scope>
    <source>
        <strain evidence="6">KCTC 42498</strain>
    </source>
</reference>
<dbReference type="Pfam" id="PF02357">
    <property type="entry name" value="NusG"/>
    <property type="match status" value="1"/>
</dbReference>
<gene>
    <name evidence="5" type="ORF">ACFSRY_15020</name>
</gene>
<dbReference type="InterPro" id="IPR043425">
    <property type="entry name" value="NusG-like"/>
</dbReference>
<dbReference type="Proteomes" id="UP001597544">
    <property type="component" value="Unassembled WGS sequence"/>
</dbReference>
<evidence type="ECO:0000256" key="1">
    <source>
        <dbReference type="ARBA" id="ARBA00022814"/>
    </source>
</evidence>
<keyword evidence="6" id="KW-1185">Reference proteome</keyword>
<dbReference type="InterPro" id="IPR036735">
    <property type="entry name" value="NGN_dom_sf"/>
</dbReference>